<keyword evidence="3" id="KW-1185">Reference proteome</keyword>
<keyword evidence="1" id="KW-0472">Membrane</keyword>
<dbReference type="AlphaFoldDB" id="A0A1I1YK15"/>
<reference evidence="2 3" key="1">
    <citation type="submission" date="2016-10" db="EMBL/GenBank/DDBJ databases">
        <authorList>
            <person name="de Groot N.N."/>
        </authorList>
    </citation>
    <scope>NUCLEOTIDE SEQUENCE [LARGE SCALE GENOMIC DNA]</scope>
    <source>
        <strain evidence="2 3">DSM 19012</strain>
    </source>
</reference>
<dbReference type="GO" id="GO:0051301">
    <property type="term" value="P:cell division"/>
    <property type="evidence" value="ECO:0007669"/>
    <property type="project" value="UniProtKB-KW"/>
</dbReference>
<name>A0A1I1YK15_9BACT</name>
<dbReference type="InParanoid" id="A0A1I1YK15"/>
<keyword evidence="1" id="KW-1133">Transmembrane helix</keyword>
<evidence type="ECO:0000313" key="3">
    <source>
        <dbReference type="Proteomes" id="UP000181976"/>
    </source>
</evidence>
<dbReference type="STRING" id="385682.SAMN05444380_10827"/>
<evidence type="ECO:0000256" key="1">
    <source>
        <dbReference type="SAM" id="Phobius"/>
    </source>
</evidence>
<keyword evidence="1" id="KW-0812">Transmembrane</keyword>
<keyword evidence="2" id="KW-0131">Cell cycle</keyword>
<feature type="transmembrane region" description="Helical" evidence="1">
    <location>
        <begin position="9"/>
        <end position="26"/>
    </location>
</feature>
<dbReference type="eggNOG" id="COG1589">
    <property type="taxonomic scope" value="Bacteria"/>
</dbReference>
<dbReference type="EMBL" id="FONA01000008">
    <property type="protein sequence ID" value="SFE19915.1"/>
    <property type="molecule type" value="Genomic_DNA"/>
</dbReference>
<gene>
    <name evidence="2" type="ORF">SAMN05444380_10827</name>
</gene>
<dbReference type="Proteomes" id="UP000181976">
    <property type="component" value="Unassembled WGS sequence"/>
</dbReference>
<dbReference type="RefSeq" id="WP_010528352.1">
    <property type="nucleotide sequence ID" value="NZ_AFSL01000082.1"/>
</dbReference>
<evidence type="ECO:0000313" key="2">
    <source>
        <dbReference type="EMBL" id="SFE19915.1"/>
    </source>
</evidence>
<organism evidence="2 3">
    <name type="scientific">Thermophagus xiamenensis</name>
    <dbReference type="NCBI Taxonomy" id="385682"/>
    <lineage>
        <taxon>Bacteria</taxon>
        <taxon>Pseudomonadati</taxon>
        <taxon>Bacteroidota</taxon>
        <taxon>Bacteroidia</taxon>
        <taxon>Marinilabiliales</taxon>
        <taxon>Marinilabiliaceae</taxon>
        <taxon>Thermophagus</taxon>
    </lineage>
</organism>
<protein>
    <submittedName>
        <fullName evidence="2">Cell division protein FtsQ</fullName>
    </submittedName>
</protein>
<keyword evidence="2" id="KW-0132">Cell division</keyword>
<proteinExistence type="predicted"/>
<accession>A0A1I1YK15</accession>
<sequence length="245" mass="28771">MLLRQIKNSLLWGLLVLYFPVMLGFVENHQNKVVCSEVEVNILDSLKYRFVRTNEIKNAIIAKFDQVLGVPINELKLNKIEAFVEKHPAVANCEVYNTIEGKLKIDLLQHNPLFRVFENDRSYYIDEDGNEMPLFDHYAARVMVVSGNLEGQMDHLIYLARRFREDSFWLAQIEQVYIKKNGDYVLVPRVGDHLILFGPPERIDEKLRNLKALYKYGLSPREWNEYHVINLKYKGQILCSKNRNI</sequence>